<proteinExistence type="predicted"/>
<dbReference type="RefSeq" id="XP_024584616.1">
    <property type="nucleotide sequence ID" value="XM_024719304.1"/>
</dbReference>
<reference evidence="2" key="1">
    <citation type="submission" date="2014-09" db="EMBL/GenBank/DDBJ databases">
        <authorList>
            <person name="Sharma Rahul"/>
            <person name="Thines Marco"/>
        </authorList>
    </citation>
    <scope>NUCLEOTIDE SEQUENCE [LARGE SCALE GENOMIC DNA]</scope>
</reference>
<organism evidence="1 2">
    <name type="scientific">Plasmopara halstedii</name>
    <name type="common">Downy mildew of sunflower</name>
    <dbReference type="NCBI Taxonomy" id="4781"/>
    <lineage>
        <taxon>Eukaryota</taxon>
        <taxon>Sar</taxon>
        <taxon>Stramenopiles</taxon>
        <taxon>Oomycota</taxon>
        <taxon>Peronosporomycetes</taxon>
        <taxon>Peronosporales</taxon>
        <taxon>Peronosporaceae</taxon>
        <taxon>Plasmopara</taxon>
    </lineage>
</organism>
<keyword evidence="2" id="KW-1185">Reference proteome</keyword>
<evidence type="ECO:0000313" key="1">
    <source>
        <dbReference type="EMBL" id="CEG48247.1"/>
    </source>
</evidence>
<dbReference type="Proteomes" id="UP000054928">
    <property type="component" value="Unassembled WGS sequence"/>
</dbReference>
<protein>
    <submittedName>
        <fullName evidence="1">Uncharacterized protein</fullName>
    </submittedName>
</protein>
<dbReference type="EMBL" id="CCYD01002887">
    <property type="protein sequence ID" value="CEG48247.1"/>
    <property type="molecule type" value="Genomic_DNA"/>
</dbReference>
<accession>A0A0P1B2V1</accession>
<name>A0A0P1B2V1_PLAHL</name>
<dbReference type="GeneID" id="36400770"/>
<dbReference type="AlphaFoldDB" id="A0A0P1B2V1"/>
<evidence type="ECO:0000313" key="2">
    <source>
        <dbReference type="Proteomes" id="UP000054928"/>
    </source>
</evidence>
<sequence>MIIIALAKSFADTVITIDDVVATALIARVSIELFLIGKSDYIPKESPYRCSLHHELQRV</sequence>